<feature type="transmembrane region" description="Helical" evidence="1">
    <location>
        <begin position="24"/>
        <end position="49"/>
    </location>
</feature>
<dbReference type="AlphaFoldDB" id="J9FQ65"/>
<name>J9FQ65_9ZZZZ</name>
<dbReference type="EMBL" id="AMCI01005188">
    <property type="protein sequence ID" value="EJW96613.1"/>
    <property type="molecule type" value="Genomic_DNA"/>
</dbReference>
<sequence>MALFFQRHHHSLFLLGRYTAKDTALFHCLFQLLLCLKGGGIYIFVCYFFNPAFFAMEATVTGSSPEITFKSTPWLSKKLKSFRSLLTDHVGQHEKRHRFKALWAFCSLVFTFAVCQDQNTKALFRVSCTVVFFSSSSPSGNRN</sequence>
<organism evidence="2">
    <name type="scientific">gut metagenome</name>
    <dbReference type="NCBI Taxonomy" id="749906"/>
    <lineage>
        <taxon>unclassified sequences</taxon>
        <taxon>metagenomes</taxon>
        <taxon>organismal metagenomes</taxon>
    </lineage>
</organism>
<keyword evidence="1" id="KW-0812">Transmembrane</keyword>
<protein>
    <submittedName>
        <fullName evidence="2">Uncharacterized protein</fullName>
    </submittedName>
</protein>
<accession>J9FQ65</accession>
<gene>
    <name evidence="2" type="ORF">EVA_15279</name>
</gene>
<comment type="caution">
    <text evidence="2">The sequence shown here is derived from an EMBL/GenBank/DDBJ whole genome shotgun (WGS) entry which is preliminary data.</text>
</comment>
<evidence type="ECO:0000313" key="2">
    <source>
        <dbReference type="EMBL" id="EJW96613.1"/>
    </source>
</evidence>
<reference evidence="2" key="1">
    <citation type="journal article" date="2012" name="PLoS ONE">
        <title>Gene sets for utilization of primary and secondary nutrition supplies in the distal gut of endangered iberian lynx.</title>
        <authorList>
            <person name="Alcaide M."/>
            <person name="Messina E."/>
            <person name="Richter M."/>
            <person name="Bargiela R."/>
            <person name="Peplies J."/>
            <person name="Huws S.A."/>
            <person name="Newbold C.J."/>
            <person name="Golyshin P.N."/>
            <person name="Simon M.A."/>
            <person name="Lopez G."/>
            <person name="Yakimov M.M."/>
            <person name="Ferrer M."/>
        </authorList>
    </citation>
    <scope>NUCLEOTIDE SEQUENCE</scope>
</reference>
<keyword evidence="1" id="KW-1133">Transmembrane helix</keyword>
<keyword evidence="1" id="KW-0472">Membrane</keyword>
<proteinExistence type="predicted"/>
<evidence type="ECO:0000256" key="1">
    <source>
        <dbReference type="SAM" id="Phobius"/>
    </source>
</evidence>